<protein>
    <submittedName>
        <fullName evidence="2">YqaJ viral recombinase domain-containing protein</fullName>
    </submittedName>
</protein>
<reference evidence="2" key="1">
    <citation type="submission" date="2022-11" db="UniProtKB">
        <authorList>
            <consortium name="WormBaseParasite"/>
        </authorList>
    </citation>
    <scope>IDENTIFICATION</scope>
</reference>
<sequence length="268" mass="31533">MEYFGISNKDPANNPFIKDFNLFPFIKKENLLNSINIKESETVHDNTDYHHCSVPILYEYRNKESLKKIWDGIKDGDIVTNRGAKRSLAAGKSNLKIEKKLVKISDREKTIYLISRGEKKKLTSAKFNSGYQAEANVFERPLKDYTIYRYIKRFNEDLKCFEHYTCEIDGFIKKENRNFLPVEFKCFTSPNIDDLFFERMWKINTVIQCKLAGIENLIIGARNSERMKLYYYNVGDFESDVKNSVRLSLLSMNKNMKELVKTEKVPEY</sequence>
<dbReference type="Proteomes" id="UP000887579">
    <property type="component" value="Unplaced"/>
</dbReference>
<organism evidence="1 2">
    <name type="scientific">Panagrolaimus sp. ES5</name>
    <dbReference type="NCBI Taxonomy" id="591445"/>
    <lineage>
        <taxon>Eukaryota</taxon>
        <taxon>Metazoa</taxon>
        <taxon>Ecdysozoa</taxon>
        <taxon>Nematoda</taxon>
        <taxon>Chromadorea</taxon>
        <taxon>Rhabditida</taxon>
        <taxon>Tylenchina</taxon>
        <taxon>Panagrolaimomorpha</taxon>
        <taxon>Panagrolaimoidea</taxon>
        <taxon>Panagrolaimidae</taxon>
        <taxon>Panagrolaimus</taxon>
    </lineage>
</organism>
<dbReference type="WBParaSite" id="ES5_v2.g9836.t1">
    <property type="protein sequence ID" value="ES5_v2.g9836.t1"/>
    <property type="gene ID" value="ES5_v2.g9836"/>
</dbReference>
<evidence type="ECO:0000313" key="1">
    <source>
        <dbReference type="Proteomes" id="UP000887579"/>
    </source>
</evidence>
<name>A0AC34GY49_9BILA</name>
<evidence type="ECO:0000313" key="2">
    <source>
        <dbReference type="WBParaSite" id="ES5_v2.g9836.t1"/>
    </source>
</evidence>
<accession>A0AC34GY49</accession>
<proteinExistence type="predicted"/>